<dbReference type="EMBL" id="JAIBSC010000059">
    <property type="protein sequence ID" value="KAH1902538.1"/>
    <property type="molecule type" value="Genomic_DNA"/>
</dbReference>
<proteinExistence type="predicted"/>
<name>A0A8H4HZK3_ASPFM</name>
<dbReference type="Proteomes" id="UP000813423">
    <property type="component" value="Unassembled WGS sequence"/>
</dbReference>
<comment type="caution">
    <text evidence="1">The sequence shown here is derived from an EMBL/GenBank/DDBJ whole genome shotgun (WGS) entry which is preliminary data.</text>
</comment>
<sequence>MEQDHELAESKGPKTFDGMRTVNEESRLQSSRPIVCGYACKKIENYLLAADTVHEDNKLKGVEKALEEDVPEKRDFYTNIVVLPKPDGMHALKVAEEDLEIASVEFPWQPAREIDPYIGRQYPRLESVEKGDELSMGMNESWGSRFVTLAGVQLIIDDVIIFDMFPMVQKDQLEATDQKGQAKPDNGLWSLFNHKLARQLCSLIDEASQGRYKSWMWMSIRYRRFAQIAKLYGAWKSQQPWRAAAQQVLRDGSAMLV</sequence>
<organism evidence="1 2">
    <name type="scientific">Aspergillus fumigatus</name>
    <name type="common">Neosartorya fumigata</name>
    <dbReference type="NCBI Taxonomy" id="746128"/>
    <lineage>
        <taxon>Eukaryota</taxon>
        <taxon>Fungi</taxon>
        <taxon>Dikarya</taxon>
        <taxon>Ascomycota</taxon>
        <taxon>Pezizomycotina</taxon>
        <taxon>Eurotiomycetes</taxon>
        <taxon>Eurotiomycetidae</taxon>
        <taxon>Eurotiales</taxon>
        <taxon>Aspergillaceae</taxon>
        <taxon>Aspergillus</taxon>
        <taxon>Aspergillus subgen. Fumigati</taxon>
    </lineage>
</organism>
<reference evidence="1" key="1">
    <citation type="submission" date="2021-08" db="EMBL/GenBank/DDBJ databases">
        <title>Global Aspergillus fumigatus from environmental and clinical sources.</title>
        <authorList>
            <person name="Barber A."/>
            <person name="Sae-Ong T."/>
        </authorList>
    </citation>
    <scope>NUCLEOTIDE SEQUENCE</scope>
    <source>
        <strain evidence="1">NRZ-2016-071</strain>
    </source>
</reference>
<evidence type="ECO:0000313" key="1">
    <source>
        <dbReference type="EMBL" id="KAH1902538.1"/>
    </source>
</evidence>
<evidence type="ECO:0000313" key="2">
    <source>
        <dbReference type="Proteomes" id="UP000813423"/>
    </source>
</evidence>
<accession>A0A8H4HZK3</accession>
<gene>
    <name evidence="1" type="ORF">KXV57_007359</name>
</gene>
<dbReference type="AlphaFoldDB" id="A0A8H4HZK3"/>
<protein>
    <submittedName>
        <fullName evidence="1">Uncharacterized protein</fullName>
    </submittedName>
</protein>